<evidence type="ECO:0000256" key="4">
    <source>
        <dbReference type="ARBA" id="ARBA00023136"/>
    </source>
</evidence>
<keyword evidence="3" id="KW-1133">Transmembrane helix</keyword>
<gene>
    <name evidence="5" type="ORF">BW732_07665</name>
</gene>
<keyword evidence="4" id="KW-0472">Membrane</keyword>
<keyword evidence="6" id="KW-1185">Reference proteome</keyword>
<dbReference type="InterPro" id="IPR003825">
    <property type="entry name" value="Colicin-V_CvpA"/>
</dbReference>
<sequence>MLTVLILIFIGTGFYAGYQRGLYLQVVYSVGYLISFIVAKQNYLALGQKIDLLIPYPAPTNDTKLVFFDKNLVFDMDKAFYPAVAFVLILIIGWGITKFIAMFFYRLTFIPIIKQGNDLAGGIVNAGVVVIGLAIFLTMISMVPVPFIQSMFQKSQLARVIVEHTPIISKQLTNWWINKTIM</sequence>
<proteinExistence type="predicted"/>
<dbReference type="KEGG" id="vpi:BW732_07665"/>
<dbReference type="EMBL" id="CP019609">
    <property type="protein sequence ID" value="AQP54109.1"/>
    <property type="molecule type" value="Genomic_DNA"/>
</dbReference>
<keyword evidence="2" id="KW-0812">Transmembrane</keyword>
<dbReference type="GO" id="GO:0009403">
    <property type="term" value="P:toxin biosynthetic process"/>
    <property type="evidence" value="ECO:0007669"/>
    <property type="project" value="InterPro"/>
</dbReference>
<reference evidence="5 6" key="1">
    <citation type="journal article" date="2010" name="Int. J. Syst. Evol. Microbiol.">
        <title>Vagococcus penaei sp. nov., isolated from spoilage microbiota of cooked shrimp (Penaeus vannamei).</title>
        <authorList>
            <person name="Jaffres E."/>
            <person name="Prevost H."/>
            <person name="Rossero A."/>
            <person name="Joffraud J.J."/>
            <person name="Dousset X."/>
        </authorList>
    </citation>
    <scope>NUCLEOTIDE SEQUENCE [LARGE SCALE GENOMIC DNA]</scope>
    <source>
        <strain evidence="5 6">CD276</strain>
    </source>
</reference>
<evidence type="ECO:0000256" key="2">
    <source>
        <dbReference type="ARBA" id="ARBA00022692"/>
    </source>
</evidence>
<dbReference type="Proteomes" id="UP000188246">
    <property type="component" value="Chromosome"/>
</dbReference>
<evidence type="ECO:0000313" key="6">
    <source>
        <dbReference type="Proteomes" id="UP000188246"/>
    </source>
</evidence>
<dbReference type="OrthoDB" id="1809613at2"/>
<dbReference type="Pfam" id="PF02674">
    <property type="entry name" value="Colicin_V"/>
    <property type="match status" value="1"/>
</dbReference>
<dbReference type="GO" id="GO:0016020">
    <property type="term" value="C:membrane"/>
    <property type="evidence" value="ECO:0007669"/>
    <property type="project" value="UniProtKB-SubCell"/>
</dbReference>
<evidence type="ECO:0000256" key="3">
    <source>
        <dbReference type="ARBA" id="ARBA00022989"/>
    </source>
</evidence>
<accession>A0A1Q2D6Q4</accession>
<dbReference type="PANTHER" id="PTHR37306:SF1">
    <property type="entry name" value="COLICIN V PRODUCTION PROTEIN"/>
    <property type="match status" value="1"/>
</dbReference>
<name>A0A1Q2D6Q4_9ENTE</name>
<evidence type="ECO:0000256" key="1">
    <source>
        <dbReference type="ARBA" id="ARBA00004141"/>
    </source>
</evidence>
<dbReference type="AlphaFoldDB" id="A0A1Q2D6Q4"/>
<protein>
    <submittedName>
        <fullName evidence="5">Colicin V production protein CvpA</fullName>
    </submittedName>
</protein>
<comment type="subcellular location">
    <subcellularLocation>
        <location evidence="1">Membrane</location>
        <topology evidence="1">Multi-pass membrane protein</topology>
    </subcellularLocation>
</comment>
<evidence type="ECO:0000313" key="5">
    <source>
        <dbReference type="EMBL" id="AQP54109.1"/>
    </source>
</evidence>
<dbReference type="STRING" id="633807.BW732_07665"/>
<organism evidence="5 6">
    <name type="scientific">Vagococcus penaei</name>
    <dbReference type="NCBI Taxonomy" id="633807"/>
    <lineage>
        <taxon>Bacteria</taxon>
        <taxon>Bacillati</taxon>
        <taxon>Bacillota</taxon>
        <taxon>Bacilli</taxon>
        <taxon>Lactobacillales</taxon>
        <taxon>Enterococcaceae</taxon>
        <taxon>Vagococcus</taxon>
    </lineage>
</organism>
<dbReference type="RefSeq" id="WP_077276184.1">
    <property type="nucleotide sequence ID" value="NZ_CP019609.1"/>
</dbReference>
<dbReference type="PANTHER" id="PTHR37306">
    <property type="entry name" value="COLICIN V PRODUCTION PROTEIN"/>
    <property type="match status" value="1"/>
</dbReference>